<feature type="transmembrane region" description="Helical" evidence="6">
    <location>
        <begin position="20"/>
        <end position="39"/>
    </location>
</feature>
<evidence type="ECO:0000313" key="8">
    <source>
        <dbReference type="Proteomes" id="UP001237448"/>
    </source>
</evidence>
<feature type="transmembrane region" description="Helical" evidence="6">
    <location>
        <begin position="131"/>
        <end position="149"/>
    </location>
</feature>
<keyword evidence="2" id="KW-1003">Cell membrane</keyword>
<evidence type="ECO:0000313" key="7">
    <source>
        <dbReference type="EMBL" id="MDQ0391980.1"/>
    </source>
</evidence>
<dbReference type="PANTHER" id="PTHR32196">
    <property type="entry name" value="ABC TRANSPORTER PERMEASE PROTEIN YPHD-RELATED-RELATED"/>
    <property type="match status" value="1"/>
</dbReference>
<protein>
    <submittedName>
        <fullName evidence="7">Ribose transport system permease protein</fullName>
    </submittedName>
</protein>
<feature type="transmembrane region" description="Helical" evidence="6">
    <location>
        <begin position="276"/>
        <end position="298"/>
    </location>
</feature>
<organism evidence="7 8">
    <name type="scientific">Labrys monachus</name>
    <dbReference type="NCBI Taxonomy" id="217067"/>
    <lineage>
        <taxon>Bacteria</taxon>
        <taxon>Pseudomonadati</taxon>
        <taxon>Pseudomonadota</taxon>
        <taxon>Alphaproteobacteria</taxon>
        <taxon>Hyphomicrobiales</taxon>
        <taxon>Xanthobacteraceae</taxon>
        <taxon>Labrys</taxon>
    </lineage>
</organism>
<dbReference type="CDD" id="cd06579">
    <property type="entry name" value="TM_PBP1_transp_AraH_like"/>
    <property type="match status" value="1"/>
</dbReference>
<evidence type="ECO:0000256" key="1">
    <source>
        <dbReference type="ARBA" id="ARBA00004651"/>
    </source>
</evidence>
<feature type="transmembrane region" description="Helical" evidence="6">
    <location>
        <begin position="102"/>
        <end position="124"/>
    </location>
</feature>
<evidence type="ECO:0000256" key="4">
    <source>
        <dbReference type="ARBA" id="ARBA00022989"/>
    </source>
</evidence>
<keyword evidence="3 6" id="KW-0812">Transmembrane</keyword>
<feature type="transmembrane region" description="Helical" evidence="6">
    <location>
        <begin position="222"/>
        <end position="241"/>
    </location>
</feature>
<dbReference type="RefSeq" id="WP_307425161.1">
    <property type="nucleotide sequence ID" value="NZ_JAUSVK010000001.1"/>
</dbReference>
<dbReference type="Pfam" id="PF02653">
    <property type="entry name" value="BPD_transp_2"/>
    <property type="match status" value="1"/>
</dbReference>
<name>A0ABU0FD34_9HYPH</name>
<evidence type="ECO:0000256" key="6">
    <source>
        <dbReference type="SAM" id="Phobius"/>
    </source>
</evidence>
<evidence type="ECO:0000256" key="5">
    <source>
        <dbReference type="ARBA" id="ARBA00023136"/>
    </source>
</evidence>
<keyword evidence="8" id="KW-1185">Reference proteome</keyword>
<feature type="transmembrane region" description="Helical" evidence="6">
    <location>
        <begin position="247"/>
        <end position="269"/>
    </location>
</feature>
<dbReference type="Proteomes" id="UP001237448">
    <property type="component" value="Unassembled WGS sequence"/>
</dbReference>
<feature type="transmembrane region" description="Helical" evidence="6">
    <location>
        <begin position="172"/>
        <end position="191"/>
    </location>
</feature>
<comment type="subcellular location">
    <subcellularLocation>
        <location evidence="1">Cell membrane</location>
        <topology evidence="1">Multi-pass membrane protein</topology>
    </subcellularLocation>
</comment>
<evidence type="ECO:0000256" key="2">
    <source>
        <dbReference type="ARBA" id="ARBA00022475"/>
    </source>
</evidence>
<feature type="transmembrane region" description="Helical" evidence="6">
    <location>
        <begin position="304"/>
        <end position="324"/>
    </location>
</feature>
<accession>A0ABU0FD34</accession>
<dbReference type="InterPro" id="IPR001851">
    <property type="entry name" value="ABC_transp_permease"/>
</dbReference>
<dbReference type="EMBL" id="JAUSVK010000001">
    <property type="protein sequence ID" value="MDQ0391980.1"/>
    <property type="molecule type" value="Genomic_DNA"/>
</dbReference>
<gene>
    <name evidence="7" type="ORF">J3R73_001772</name>
</gene>
<sequence length="328" mass="33042">MTPVAPSRASGMFGALGRQVRAYGMPLVFLAAILSTAFVHPNFGSFDVQSLALGALPLAMAAAAQTIVVISGGIDLSVGSLIAVSNVLSASLMQQASFRDSLLIAAAILVAGAVQGALNGLVVAVSRIPDVVVTLTTGFIWGGVALLILERPGGGAPPEFLNIGSGADLSEWVPNALIVMAVVIAAIWLPIRFSRIGLLLYAAGSDPVAAFRSGVDVRVARTLAYTFGGIACAAGGIALTMTTGIGAPLAGTTYTLGSVAAAVIGGVSLNGGRGGMIGPVAAALLLSLIPMDLVFLNIDPNYGLVIQGTLIVLVVMIGGFVSFMQARK</sequence>
<reference evidence="7 8" key="1">
    <citation type="submission" date="2023-07" db="EMBL/GenBank/DDBJ databases">
        <title>Genomic Encyclopedia of Type Strains, Phase IV (KMG-IV): sequencing the most valuable type-strain genomes for metagenomic binning, comparative biology and taxonomic classification.</title>
        <authorList>
            <person name="Goeker M."/>
        </authorList>
    </citation>
    <scope>NUCLEOTIDE SEQUENCE [LARGE SCALE GENOMIC DNA]</scope>
    <source>
        <strain evidence="7 8">DSM 5896</strain>
    </source>
</reference>
<dbReference type="PANTHER" id="PTHR32196:SF63">
    <property type="entry name" value="INNER MEMBRANE ABC TRANSPORTER PERMEASE PROTEIN YJFF"/>
    <property type="match status" value="1"/>
</dbReference>
<evidence type="ECO:0000256" key="3">
    <source>
        <dbReference type="ARBA" id="ARBA00022692"/>
    </source>
</evidence>
<comment type="caution">
    <text evidence="7">The sequence shown here is derived from an EMBL/GenBank/DDBJ whole genome shotgun (WGS) entry which is preliminary data.</text>
</comment>
<keyword evidence="5 6" id="KW-0472">Membrane</keyword>
<keyword evidence="4 6" id="KW-1133">Transmembrane helix</keyword>
<feature type="transmembrane region" description="Helical" evidence="6">
    <location>
        <begin position="51"/>
        <end position="82"/>
    </location>
</feature>
<proteinExistence type="predicted"/>